<accession>A0ABR0HEX2</accession>
<evidence type="ECO:0000259" key="4">
    <source>
        <dbReference type="Pfam" id="PF01753"/>
    </source>
</evidence>
<evidence type="ECO:0000313" key="6">
    <source>
        <dbReference type="Proteomes" id="UP001326199"/>
    </source>
</evidence>
<comment type="caution">
    <text evidence="5">The sequence shown here is derived from an EMBL/GenBank/DDBJ whole genome shotgun (WGS) entry which is preliminary data.</text>
</comment>
<evidence type="ECO:0000256" key="1">
    <source>
        <dbReference type="ARBA" id="ARBA00022723"/>
    </source>
</evidence>
<sequence>MGHWEALRSEALGNGEVNESKPLWILQQVALLALKCTPSPDDMSNKAKALRFYLWITCCRKEDSLPNQPPVTGPETDHSLLPEGLLGNSCAACGKQGATMRCSPCLIKNGDNCSHETIRTLYCDRTCQAQPWPKHRQISRVVKLYEEVWEHFMDLTQVHFRPKNINIPVCRMTPDRVEFSGMPGHNVLPLTLSSARQLVLDPTRAQFGWKEALSPWESHPQAPRLDDECRASGGVL</sequence>
<dbReference type="GeneID" id="87930868"/>
<evidence type="ECO:0000256" key="2">
    <source>
        <dbReference type="ARBA" id="ARBA00022771"/>
    </source>
</evidence>
<evidence type="ECO:0000313" key="5">
    <source>
        <dbReference type="EMBL" id="KAK4666479.1"/>
    </source>
</evidence>
<dbReference type="Gene3D" id="6.10.140.2220">
    <property type="match status" value="1"/>
</dbReference>
<dbReference type="Proteomes" id="UP001326199">
    <property type="component" value="Unassembled WGS sequence"/>
</dbReference>
<keyword evidence="1" id="KW-0479">Metal-binding</keyword>
<dbReference type="Pfam" id="PF01753">
    <property type="entry name" value="zf-MYND"/>
    <property type="match status" value="1"/>
</dbReference>
<proteinExistence type="predicted"/>
<dbReference type="InterPro" id="IPR002893">
    <property type="entry name" value="Znf_MYND"/>
</dbReference>
<evidence type="ECO:0000256" key="3">
    <source>
        <dbReference type="ARBA" id="ARBA00022833"/>
    </source>
</evidence>
<keyword evidence="2" id="KW-0863">Zinc-finger</keyword>
<name>A0ABR0HEX2_9PEZI</name>
<protein>
    <recommendedName>
        <fullName evidence="4">MYND-type domain-containing protein</fullName>
    </recommendedName>
</protein>
<organism evidence="5 6">
    <name type="scientific">Podospora pseudopauciseta</name>
    <dbReference type="NCBI Taxonomy" id="2093780"/>
    <lineage>
        <taxon>Eukaryota</taxon>
        <taxon>Fungi</taxon>
        <taxon>Dikarya</taxon>
        <taxon>Ascomycota</taxon>
        <taxon>Pezizomycotina</taxon>
        <taxon>Sordariomycetes</taxon>
        <taxon>Sordariomycetidae</taxon>
        <taxon>Sordariales</taxon>
        <taxon>Podosporaceae</taxon>
        <taxon>Podospora</taxon>
    </lineage>
</organism>
<feature type="domain" description="MYND-type" evidence="4">
    <location>
        <begin position="90"/>
        <end position="137"/>
    </location>
</feature>
<dbReference type="RefSeq" id="XP_062766445.1">
    <property type="nucleotide sequence ID" value="XM_062910525.1"/>
</dbReference>
<keyword evidence="6" id="KW-1185">Reference proteome</keyword>
<keyword evidence="3" id="KW-0862">Zinc</keyword>
<reference evidence="5 6" key="1">
    <citation type="journal article" date="2023" name="bioRxiv">
        <title>High-quality genome assemblies of four members of thePodospora anserinaspecies complex.</title>
        <authorList>
            <person name="Ament-Velasquez S.L."/>
            <person name="Vogan A.A."/>
            <person name="Wallerman O."/>
            <person name="Hartmann F."/>
            <person name="Gautier V."/>
            <person name="Silar P."/>
            <person name="Giraud T."/>
            <person name="Johannesson H."/>
        </authorList>
    </citation>
    <scope>NUCLEOTIDE SEQUENCE [LARGE SCALE GENOMIC DNA]</scope>
    <source>
        <strain evidence="5 6">CBS 411.78</strain>
    </source>
</reference>
<dbReference type="EMBL" id="JAFFHB010000004">
    <property type="protein sequence ID" value="KAK4666479.1"/>
    <property type="molecule type" value="Genomic_DNA"/>
</dbReference>
<gene>
    <name evidence="5" type="ORF">QC763_300585</name>
</gene>